<organism evidence="1 2">
    <name type="scientific">Imperialibacter roseus</name>
    <dbReference type="NCBI Taxonomy" id="1324217"/>
    <lineage>
        <taxon>Bacteria</taxon>
        <taxon>Pseudomonadati</taxon>
        <taxon>Bacteroidota</taxon>
        <taxon>Cytophagia</taxon>
        <taxon>Cytophagales</taxon>
        <taxon>Flammeovirgaceae</taxon>
        <taxon>Imperialibacter</taxon>
    </lineage>
</organism>
<evidence type="ECO:0000313" key="1">
    <source>
        <dbReference type="EMBL" id="WOK05705.1"/>
    </source>
</evidence>
<sequence length="46" mass="5420">MDSNSEAEWMLFRAIRDFYFVQFGQAGQDPQDVLVLLYSYLGKLKE</sequence>
<protein>
    <submittedName>
        <fullName evidence="1">Uncharacterized protein</fullName>
    </submittedName>
</protein>
<keyword evidence="2" id="KW-1185">Reference proteome</keyword>
<reference evidence="1 2" key="1">
    <citation type="journal article" date="2023" name="Microbiol. Resour. Announc.">
        <title>Complete Genome Sequence of Imperialibacter roseus strain P4T.</title>
        <authorList>
            <person name="Tizabi D.R."/>
            <person name="Bachvaroff T."/>
            <person name="Hill R.T."/>
        </authorList>
    </citation>
    <scope>NUCLEOTIDE SEQUENCE [LARGE SCALE GENOMIC DNA]</scope>
    <source>
        <strain evidence="1 2">P4T</strain>
    </source>
</reference>
<proteinExistence type="predicted"/>
<dbReference type="Proteomes" id="UP001302349">
    <property type="component" value="Chromosome"/>
</dbReference>
<dbReference type="EMBL" id="CP136051">
    <property type="protein sequence ID" value="WOK05705.1"/>
    <property type="molecule type" value="Genomic_DNA"/>
</dbReference>
<dbReference type="RefSeq" id="WP_317488462.1">
    <property type="nucleotide sequence ID" value="NZ_CP136051.1"/>
</dbReference>
<gene>
    <name evidence="1" type="ORF">RT717_21755</name>
</gene>
<accession>A0ABZ0IN02</accession>
<name>A0ABZ0IN02_9BACT</name>
<evidence type="ECO:0000313" key="2">
    <source>
        <dbReference type="Proteomes" id="UP001302349"/>
    </source>
</evidence>